<proteinExistence type="predicted"/>
<dbReference type="AlphaFoldDB" id="A0A1A8TCV1"/>
<dbReference type="EMBL" id="FLOC01000007">
    <property type="protein sequence ID" value="SBS29748.1"/>
    <property type="molecule type" value="Genomic_DNA"/>
</dbReference>
<feature type="chain" id="PRO_5008378964" description="DUF2059 domain-containing protein" evidence="1">
    <location>
        <begin position="22"/>
        <end position="161"/>
    </location>
</feature>
<protein>
    <recommendedName>
        <fullName evidence="2">DUF2059 domain-containing protein</fullName>
    </recommendedName>
</protein>
<keyword evidence="4" id="KW-1185">Reference proteome</keyword>
<feature type="domain" description="DUF2059" evidence="2">
    <location>
        <begin position="85"/>
        <end position="138"/>
    </location>
</feature>
<dbReference type="InterPro" id="IPR018637">
    <property type="entry name" value="DUF2059"/>
</dbReference>
<reference evidence="3 4" key="1">
    <citation type="submission" date="2016-06" db="EMBL/GenBank/DDBJ databases">
        <authorList>
            <person name="Kjaerup R.B."/>
            <person name="Dalgaard T.S."/>
            <person name="Juul-Madsen H.R."/>
        </authorList>
    </citation>
    <scope>NUCLEOTIDE SEQUENCE [LARGE SCALE GENOMIC DNA]</scope>
    <source>
        <strain evidence="3 4">CECT 5080</strain>
    </source>
</reference>
<accession>A0A1A8TCV1</accession>
<keyword evidence="1" id="KW-0732">Signal</keyword>
<dbReference type="Proteomes" id="UP000092627">
    <property type="component" value="Unassembled WGS sequence"/>
</dbReference>
<gene>
    <name evidence="3" type="ORF">MAQ5080_01490</name>
</gene>
<evidence type="ECO:0000256" key="1">
    <source>
        <dbReference type="SAM" id="SignalP"/>
    </source>
</evidence>
<feature type="signal peptide" evidence="1">
    <location>
        <begin position="1"/>
        <end position="21"/>
    </location>
</feature>
<dbReference type="Pfam" id="PF09832">
    <property type="entry name" value="DUF2059"/>
    <property type="match status" value="1"/>
</dbReference>
<evidence type="ECO:0000313" key="4">
    <source>
        <dbReference type="Proteomes" id="UP000092627"/>
    </source>
</evidence>
<evidence type="ECO:0000313" key="3">
    <source>
        <dbReference type="EMBL" id="SBS29748.1"/>
    </source>
</evidence>
<evidence type="ECO:0000259" key="2">
    <source>
        <dbReference type="Pfam" id="PF09832"/>
    </source>
</evidence>
<name>A0A1A8TCV1_9GAMM</name>
<dbReference type="OrthoDB" id="191313at2"/>
<dbReference type="RefSeq" id="WP_067208222.1">
    <property type="nucleotide sequence ID" value="NZ_FLOC01000007.1"/>
</dbReference>
<organism evidence="3 4">
    <name type="scientific">Marinomonas aquimarina</name>
    <dbReference type="NCBI Taxonomy" id="295068"/>
    <lineage>
        <taxon>Bacteria</taxon>
        <taxon>Pseudomonadati</taxon>
        <taxon>Pseudomonadota</taxon>
        <taxon>Gammaproteobacteria</taxon>
        <taxon>Oceanospirillales</taxon>
        <taxon>Oceanospirillaceae</taxon>
        <taxon>Marinomonas</taxon>
    </lineage>
</organism>
<sequence>MKRFTCIAALCLSLGMSSLQAQEQPSAKVMELLEVLRTEQAMLDGFNAMMPAIDTQAQHWQLSPEQLEAFRELHREWFVNDLDLDAMIQAIALEYDNTYSKAEMQDMIDFYLSPTGQKTLQEEPRLMQYGAQMGMLEGQKKEYLLKQKIRAFYQANVATEK</sequence>
<dbReference type="STRING" id="295068.MAQ5080_01490"/>